<feature type="region of interest" description="Disordered" evidence="7">
    <location>
        <begin position="299"/>
        <end position="319"/>
    </location>
</feature>
<evidence type="ECO:0000256" key="6">
    <source>
        <dbReference type="ARBA" id="ARBA00023136"/>
    </source>
</evidence>
<evidence type="ECO:0000259" key="8">
    <source>
        <dbReference type="Pfam" id="PF10256"/>
    </source>
</evidence>
<sequence>PPPAANPRFPSPSQQPFYPGASIPTATPTPPLPLPLPAPVPVPVPRPAQVAPGRRPRRSSSLRRAYASVQESFLQSPFRTRGAAAAENAGPFQRPLRRLPAARLWNPTNSTPRGPAPSSSAAAARRRRPSTPPPPAVPLNLPTLDDLSDSVNHTGHGAGDYPLLTLPEQHQSRQSLSNRASLQIERSAGSEQRISLPPSVRHSYDEKGRSVTPSPVEGPEAGPSFSRVTAEIPKSPVGLSFEPVPEGRRIDKGKDIEIMVPHANQSENDRGGFSHDLERGPDAVNQRYSTASRISGIGSAISSSDSSIMGDPDQQPDAGEEWGPQHPCYPHLNPHVPVDSPEYVNTRVIRIRRDWLLEGDLAPTFSNLYPEILDPAGVTEQEFRRIIEKLNGELVPIFSPYNWRNILDGVMGVATGWLWEDFGFTGVKTRLKKLEKWIEQWNADMEKQLGHVEGVVPPRIIPLRRTGYMTLDIQIPDPEIAPAPPSTPGASRSGPIMPVEPPAVVTA</sequence>
<feature type="compositionally biased region" description="Low complexity" evidence="7">
    <location>
        <begin position="1"/>
        <end position="12"/>
    </location>
</feature>
<dbReference type="GO" id="GO:0005789">
    <property type="term" value="C:endoplasmic reticulum membrane"/>
    <property type="evidence" value="ECO:0007669"/>
    <property type="project" value="UniProtKB-SubCell"/>
</dbReference>
<feature type="compositionally biased region" description="Polar residues" evidence="7">
    <location>
        <begin position="168"/>
        <end position="181"/>
    </location>
</feature>
<gene>
    <name evidence="9" type="ORF">B0H66DRAFT_629247</name>
</gene>
<proteinExistence type="inferred from homology"/>
<reference evidence="9" key="1">
    <citation type="journal article" date="2023" name="Mol. Phylogenet. Evol.">
        <title>Genome-scale phylogeny and comparative genomics of the fungal order Sordariales.</title>
        <authorList>
            <person name="Hensen N."/>
            <person name="Bonometti L."/>
            <person name="Westerberg I."/>
            <person name="Brannstrom I.O."/>
            <person name="Guillou S."/>
            <person name="Cros-Aarteil S."/>
            <person name="Calhoun S."/>
            <person name="Haridas S."/>
            <person name="Kuo A."/>
            <person name="Mondo S."/>
            <person name="Pangilinan J."/>
            <person name="Riley R."/>
            <person name="LaButti K."/>
            <person name="Andreopoulos B."/>
            <person name="Lipzen A."/>
            <person name="Chen C."/>
            <person name="Yan M."/>
            <person name="Daum C."/>
            <person name="Ng V."/>
            <person name="Clum A."/>
            <person name="Steindorff A."/>
            <person name="Ohm R.A."/>
            <person name="Martin F."/>
            <person name="Silar P."/>
            <person name="Natvig D.O."/>
            <person name="Lalanne C."/>
            <person name="Gautier V."/>
            <person name="Ament-Velasquez S.L."/>
            <person name="Kruys A."/>
            <person name="Hutchinson M.I."/>
            <person name="Powell A.J."/>
            <person name="Barry K."/>
            <person name="Miller A.N."/>
            <person name="Grigoriev I.V."/>
            <person name="Debuchy R."/>
            <person name="Gladieux P."/>
            <person name="Hiltunen Thoren M."/>
            <person name="Johannesson H."/>
        </authorList>
    </citation>
    <scope>NUCLEOTIDE SEQUENCE</scope>
    <source>
        <strain evidence="9">CBS 118394</strain>
    </source>
</reference>
<dbReference type="EMBL" id="JAUEDM010000007">
    <property type="protein sequence ID" value="KAK3313419.1"/>
    <property type="molecule type" value="Genomic_DNA"/>
</dbReference>
<dbReference type="GO" id="GO:0031211">
    <property type="term" value="C:endoplasmic reticulum palmitoyltransferase complex"/>
    <property type="evidence" value="ECO:0007669"/>
    <property type="project" value="TreeGrafter"/>
</dbReference>
<keyword evidence="6" id="KW-0472">Membrane</keyword>
<protein>
    <recommendedName>
        <fullName evidence="4">Ras modification protein ERF4</fullName>
    </recommendedName>
</protein>
<reference evidence="9" key="2">
    <citation type="submission" date="2023-06" db="EMBL/GenBank/DDBJ databases">
        <authorList>
            <consortium name="Lawrence Berkeley National Laboratory"/>
            <person name="Haridas S."/>
            <person name="Hensen N."/>
            <person name="Bonometti L."/>
            <person name="Westerberg I."/>
            <person name="Brannstrom I.O."/>
            <person name="Guillou S."/>
            <person name="Cros-Aarteil S."/>
            <person name="Calhoun S."/>
            <person name="Kuo A."/>
            <person name="Mondo S."/>
            <person name="Pangilinan J."/>
            <person name="Riley R."/>
            <person name="Labutti K."/>
            <person name="Andreopoulos B."/>
            <person name="Lipzen A."/>
            <person name="Chen C."/>
            <person name="Yanf M."/>
            <person name="Daum C."/>
            <person name="Ng V."/>
            <person name="Clum A."/>
            <person name="Steindorff A."/>
            <person name="Ohm R."/>
            <person name="Martin F."/>
            <person name="Silar P."/>
            <person name="Natvig D."/>
            <person name="Lalanne C."/>
            <person name="Gautier V."/>
            <person name="Ament-Velasquez S.L."/>
            <person name="Kruys A."/>
            <person name="Hutchinson M.I."/>
            <person name="Powell A.J."/>
            <person name="Barry K."/>
            <person name="Miller A.N."/>
            <person name="Grigoriev I.V."/>
            <person name="Debuchy R."/>
            <person name="Gladieux P."/>
            <person name="Thoren M.H."/>
            <person name="Johannesson H."/>
        </authorList>
    </citation>
    <scope>NUCLEOTIDE SEQUENCE</scope>
    <source>
        <strain evidence="9">CBS 118394</strain>
    </source>
</reference>
<organism evidence="9 10">
    <name type="scientific">Apodospora peruviana</name>
    <dbReference type="NCBI Taxonomy" id="516989"/>
    <lineage>
        <taxon>Eukaryota</taxon>
        <taxon>Fungi</taxon>
        <taxon>Dikarya</taxon>
        <taxon>Ascomycota</taxon>
        <taxon>Pezizomycotina</taxon>
        <taxon>Sordariomycetes</taxon>
        <taxon>Sordariomycetidae</taxon>
        <taxon>Sordariales</taxon>
        <taxon>Lasiosphaeriaceae</taxon>
        <taxon>Apodospora</taxon>
    </lineage>
</organism>
<comment type="similarity">
    <text evidence="2">Belongs to the ERF4 family.</text>
</comment>
<evidence type="ECO:0000256" key="3">
    <source>
        <dbReference type="ARBA" id="ARBA00011396"/>
    </source>
</evidence>
<dbReference type="PANTHER" id="PTHR13254">
    <property type="entry name" value="GOLGI AUTOANTIGEN, GOLGIN SUBFAMILY A, 7"/>
    <property type="match status" value="1"/>
</dbReference>
<evidence type="ECO:0000256" key="5">
    <source>
        <dbReference type="ARBA" id="ARBA00022824"/>
    </source>
</evidence>
<dbReference type="GO" id="GO:0006612">
    <property type="term" value="P:protein targeting to membrane"/>
    <property type="evidence" value="ECO:0007669"/>
    <property type="project" value="TreeGrafter"/>
</dbReference>
<feature type="domain" description="Golgin subfamily A member 7/ERF4" evidence="8">
    <location>
        <begin position="348"/>
        <end position="472"/>
    </location>
</feature>
<accession>A0AAE0HV29</accession>
<dbReference type="PANTHER" id="PTHR13254:SF0">
    <property type="entry name" value="GOLGIN SUBFAMILY A MEMBER 7_ERF4 DOMAIN-CONTAINING PROTEIN"/>
    <property type="match status" value="1"/>
</dbReference>
<keyword evidence="5" id="KW-0256">Endoplasmic reticulum</keyword>
<dbReference type="Proteomes" id="UP001283341">
    <property type="component" value="Unassembled WGS sequence"/>
</dbReference>
<evidence type="ECO:0000313" key="10">
    <source>
        <dbReference type="Proteomes" id="UP001283341"/>
    </source>
</evidence>
<feature type="compositionally biased region" description="Low complexity" evidence="7">
    <location>
        <begin position="98"/>
        <end position="123"/>
    </location>
</feature>
<feature type="compositionally biased region" description="Polar residues" evidence="7">
    <location>
        <begin position="69"/>
        <end position="78"/>
    </location>
</feature>
<evidence type="ECO:0000256" key="2">
    <source>
        <dbReference type="ARBA" id="ARBA00007732"/>
    </source>
</evidence>
<evidence type="ECO:0000256" key="4">
    <source>
        <dbReference type="ARBA" id="ARBA00018463"/>
    </source>
</evidence>
<feature type="region of interest" description="Disordered" evidence="7">
    <location>
        <begin position="479"/>
        <end position="507"/>
    </location>
</feature>
<feature type="compositionally biased region" description="Low complexity" evidence="7">
    <location>
        <begin position="299"/>
        <end position="308"/>
    </location>
</feature>
<dbReference type="AlphaFoldDB" id="A0AAE0HV29"/>
<feature type="non-terminal residue" evidence="9">
    <location>
        <position position="1"/>
    </location>
</feature>
<name>A0AAE0HV29_9PEZI</name>
<evidence type="ECO:0000313" key="9">
    <source>
        <dbReference type="EMBL" id="KAK3313419.1"/>
    </source>
</evidence>
<comment type="subunit">
    <text evidence="3">Interacts with ERF2.</text>
</comment>
<dbReference type="InterPro" id="IPR019383">
    <property type="entry name" value="Golgin_A_7/ERF4"/>
</dbReference>
<evidence type="ECO:0000256" key="1">
    <source>
        <dbReference type="ARBA" id="ARBA00004406"/>
    </source>
</evidence>
<keyword evidence="10" id="KW-1185">Reference proteome</keyword>
<comment type="caution">
    <text evidence="9">The sequence shown here is derived from an EMBL/GenBank/DDBJ whole genome shotgun (WGS) entry which is preliminary data.</text>
</comment>
<dbReference type="InterPro" id="IPR051371">
    <property type="entry name" value="Ras_palmitoyltransferase"/>
</dbReference>
<feature type="compositionally biased region" description="Pro residues" evidence="7">
    <location>
        <begin position="27"/>
        <end position="46"/>
    </location>
</feature>
<feature type="region of interest" description="Disordered" evidence="7">
    <location>
        <begin position="1"/>
        <end position="227"/>
    </location>
</feature>
<dbReference type="Pfam" id="PF10256">
    <property type="entry name" value="Erf4"/>
    <property type="match status" value="1"/>
</dbReference>
<comment type="subcellular location">
    <subcellularLocation>
        <location evidence="1">Endoplasmic reticulum membrane</location>
        <topology evidence="1">Peripheral membrane protein</topology>
    </subcellularLocation>
</comment>
<evidence type="ECO:0000256" key="7">
    <source>
        <dbReference type="SAM" id="MobiDB-lite"/>
    </source>
</evidence>